<dbReference type="KEGG" id="tsa:AciPR4_1770"/>
<reference evidence="1 2" key="1">
    <citation type="journal article" date="2012" name="Stand. Genomic Sci.">
        <title>Complete genome sequence of Terriglobus saanensis type strain SP1PR4(T), an Acidobacteria from tundra soil.</title>
        <authorList>
            <person name="Rawat S.R."/>
            <person name="Mannisto M.K."/>
            <person name="Starovoytov V."/>
            <person name="Goodwin L."/>
            <person name="Nolan M."/>
            <person name="Hauser L."/>
            <person name="Land M."/>
            <person name="Davenport K.W."/>
            <person name="Woyke T."/>
            <person name="Haggblom M.M."/>
        </authorList>
    </citation>
    <scope>NUCLEOTIDE SEQUENCE</scope>
    <source>
        <strain evidence="2">ATCC BAA-1853 / DSM 23119 / SP1PR4</strain>
    </source>
</reference>
<gene>
    <name evidence="1" type="ordered locus">AciPR4_1770</name>
</gene>
<protein>
    <submittedName>
        <fullName evidence="1">Uncharacterized protein</fullName>
    </submittedName>
</protein>
<evidence type="ECO:0000313" key="2">
    <source>
        <dbReference type="Proteomes" id="UP000006844"/>
    </source>
</evidence>
<organism evidence="1 2">
    <name type="scientific">Terriglobus saanensis (strain ATCC BAA-1853 / DSM 23119 / SP1PR4)</name>
    <dbReference type="NCBI Taxonomy" id="401053"/>
    <lineage>
        <taxon>Bacteria</taxon>
        <taxon>Pseudomonadati</taxon>
        <taxon>Acidobacteriota</taxon>
        <taxon>Terriglobia</taxon>
        <taxon>Terriglobales</taxon>
        <taxon>Acidobacteriaceae</taxon>
        <taxon>Terriglobus</taxon>
    </lineage>
</organism>
<dbReference type="AlphaFoldDB" id="E8V4U8"/>
<keyword evidence="2" id="KW-1185">Reference proteome</keyword>
<sequence>MPEPIYYREMRLLDKNNLGQDEDWYGNTAAIRCFACGKVFVTSQVLHRKGRVCPVCGKCKVAFTKEGVSVSEATDL</sequence>
<evidence type="ECO:0000313" key="1">
    <source>
        <dbReference type="EMBL" id="ADV82576.1"/>
    </source>
</evidence>
<proteinExistence type="predicted"/>
<dbReference type="RefSeq" id="WP_013568309.1">
    <property type="nucleotide sequence ID" value="NC_014963.1"/>
</dbReference>
<dbReference type="EMBL" id="CP002467">
    <property type="protein sequence ID" value="ADV82576.1"/>
    <property type="molecule type" value="Genomic_DNA"/>
</dbReference>
<dbReference type="STRING" id="401053.AciPR4_1770"/>
<name>E8V4U8_TERSS</name>
<dbReference type="Proteomes" id="UP000006844">
    <property type="component" value="Chromosome"/>
</dbReference>
<dbReference type="HOGENOM" id="CLU_2792612_0_0_0"/>
<accession>E8V4U8</accession>